<dbReference type="GO" id="GO:0016151">
    <property type="term" value="F:nickel cation binding"/>
    <property type="evidence" value="ECO:0007669"/>
    <property type="project" value="UniProtKB-UniRule"/>
</dbReference>
<evidence type="ECO:0000313" key="10">
    <source>
        <dbReference type="EMBL" id="SDU01885.1"/>
    </source>
</evidence>
<keyword evidence="3 7" id="KW-0479">Metal-binding</keyword>
<dbReference type="RefSeq" id="WP_062559431.1">
    <property type="nucleotide sequence ID" value="NZ_CP013341.1"/>
</dbReference>
<dbReference type="InterPro" id="IPR022988">
    <property type="entry name" value="Ni_resp_reg_NikR"/>
</dbReference>
<dbReference type="NCBIfam" id="NF002815">
    <property type="entry name" value="PRK02967.1"/>
    <property type="match status" value="1"/>
</dbReference>
<feature type="binding site" evidence="7">
    <location>
        <position position="90"/>
    </location>
    <ligand>
        <name>Ni(2+)</name>
        <dbReference type="ChEBI" id="CHEBI:49786"/>
    </ligand>
</feature>
<dbReference type="InterPro" id="IPR010985">
    <property type="entry name" value="Ribbon_hlx_hlx"/>
</dbReference>
<evidence type="ECO:0000256" key="4">
    <source>
        <dbReference type="ARBA" id="ARBA00023015"/>
    </source>
</evidence>
<accession>A0A0S3AKR7</accession>
<dbReference type="PANTHER" id="PTHR34719:SF2">
    <property type="entry name" value="NICKEL-RESPONSIVE REGULATOR"/>
    <property type="match status" value="1"/>
</dbReference>
<feature type="domain" description="Transcription factor NikR nickel binding C-terminal" evidence="9">
    <location>
        <begin position="54"/>
        <end position="129"/>
    </location>
</feature>
<proteinExistence type="inferred from homology"/>
<dbReference type="GO" id="GO:0003677">
    <property type="term" value="F:DNA binding"/>
    <property type="evidence" value="ECO:0007669"/>
    <property type="project" value="UniProtKB-KW"/>
</dbReference>
<protein>
    <recommendedName>
        <fullName evidence="7">Putative nickel-responsive regulator</fullName>
    </recommendedName>
</protein>
<gene>
    <name evidence="10" type="ORF">SAMN05216406_11750</name>
</gene>
<evidence type="ECO:0000256" key="2">
    <source>
        <dbReference type="ARBA" id="ARBA00022596"/>
    </source>
</evidence>
<dbReference type="KEGG" id="nur:ATY38_11510"/>
<dbReference type="Pfam" id="PF08753">
    <property type="entry name" value="NikR_C"/>
    <property type="match status" value="1"/>
</dbReference>
<comment type="cofactor">
    <cofactor evidence="7">
        <name>Ni(2+)</name>
        <dbReference type="ChEBI" id="CHEBI:49786"/>
    </cofactor>
    <text evidence="7">Binds 1 nickel ion per subunit.</text>
</comment>
<dbReference type="Gene3D" id="3.30.70.1150">
    <property type="entry name" value="ACT-like. Chain A, domain 2"/>
    <property type="match status" value="1"/>
</dbReference>
<dbReference type="NCBIfam" id="NF002169">
    <property type="entry name" value="PRK01002.1"/>
    <property type="match status" value="1"/>
</dbReference>
<evidence type="ECO:0000256" key="6">
    <source>
        <dbReference type="ARBA" id="ARBA00023163"/>
    </source>
</evidence>
<feature type="binding site" evidence="7">
    <location>
        <position position="77"/>
    </location>
    <ligand>
        <name>Ni(2+)</name>
        <dbReference type="ChEBI" id="CHEBI:49786"/>
    </ligand>
</feature>
<sequence>MERFTISMDDQLFKQFDKLAQARGYDNRSEAIRDLVREYLETARLQKSNQGYCIATLSYIYNHHERDLASQVTSAHHSHHDLTLSSMHVHMDHDNCLEVVILRGTIQDVRTFANQIIATNGVRHGKLHIVPIEFAQEHHSHSTAAHTHSSPLT</sequence>
<dbReference type="InterPro" id="IPR050192">
    <property type="entry name" value="CopG/NikR_regulator"/>
</dbReference>
<dbReference type="EMBL" id="FNLN01000017">
    <property type="protein sequence ID" value="SDU01885.1"/>
    <property type="molecule type" value="Genomic_DNA"/>
</dbReference>
<dbReference type="CDD" id="cd22231">
    <property type="entry name" value="RHH_NikR_HicB-like"/>
    <property type="match status" value="1"/>
</dbReference>
<keyword evidence="2 7" id="KW-0533">Nickel</keyword>
<evidence type="ECO:0000259" key="8">
    <source>
        <dbReference type="Pfam" id="PF01402"/>
    </source>
</evidence>
<comment type="function">
    <text evidence="7">Transcriptional regulator.</text>
</comment>
<keyword evidence="4 7" id="KW-0805">Transcription regulation</keyword>
<name>A0A0S3AKR7_9PROT</name>
<feature type="binding site" evidence="7">
    <location>
        <position position="96"/>
    </location>
    <ligand>
        <name>Ni(2+)</name>
        <dbReference type="ChEBI" id="CHEBI:49786"/>
    </ligand>
</feature>
<dbReference type="Gene3D" id="1.10.1220.10">
    <property type="entry name" value="Met repressor-like"/>
    <property type="match status" value="1"/>
</dbReference>
<evidence type="ECO:0000259" key="9">
    <source>
        <dbReference type="Pfam" id="PF08753"/>
    </source>
</evidence>
<dbReference type="NCBIfam" id="NF003381">
    <property type="entry name" value="PRK04460.1"/>
    <property type="match status" value="1"/>
</dbReference>
<dbReference type="InterPro" id="IPR014864">
    <property type="entry name" value="TF_NikR_Ni-bd_C"/>
</dbReference>
<dbReference type="InterPro" id="IPR027271">
    <property type="entry name" value="Acetolactate_synth/TF_NikR_C"/>
</dbReference>
<keyword evidence="5 7" id="KW-0238">DNA-binding</keyword>
<dbReference type="HAMAP" id="MF_00476">
    <property type="entry name" value="NikR"/>
    <property type="match status" value="1"/>
</dbReference>
<dbReference type="GO" id="GO:0010045">
    <property type="term" value="P:response to nickel cation"/>
    <property type="evidence" value="ECO:0007669"/>
    <property type="project" value="InterPro"/>
</dbReference>
<dbReference type="SUPFAM" id="SSF47598">
    <property type="entry name" value="Ribbon-helix-helix"/>
    <property type="match status" value="1"/>
</dbReference>
<organism evidence="10 11">
    <name type="scientific">Nitrosomonas ureae</name>
    <dbReference type="NCBI Taxonomy" id="44577"/>
    <lineage>
        <taxon>Bacteria</taxon>
        <taxon>Pseudomonadati</taxon>
        <taxon>Pseudomonadota</taxon>
        <taxon>Betaproteobacteria</taxon>
        <taxon>Nitrosomonadales</taxon>
        <taxon>Nitrosomonadaceae</taxon>
        <taxon>Nitrosomonas</taxon>
    </lineage>
</organism>
<evidence type="ECO:0000256" key="3">
    <source>
        <dbReference type="ARBA" id="ARBA00022723"/>
    </source>
</evidence>
<dbReference type="GO" id="GO:0003700">
    <property type="term" value="F:DNA-binding transcription factor activity"/>
    <property type="evidence" value="ECO:0007669"/>
    <property type="project" value="UniProtKB-UniRule"/>
</dbReference>
<keyword evidence="11" id="KW-1185">Reference proteome</keyword>
<feature type="binding site" evidence="7">
    <location>
        <position position="88"/>
    </location>
    <ligand>
        <name>Ni(2+)</name>
        <dbReference type="ChEBI" id="CHEBI:49786"/>
    </ligand>
</feature>
<dbReference type="PANTHER" id="PTHR34719">
    <property type="entry name" value="NICKEL-RESPONSIVE REGULATOR"/>
    <property type="match status" value="1"/>
</dbReference>
<feature type="domain" description="Ribbon-helix-helix protein CopG" evidence="8">
    <location>
        <begin position="2"/>
        <end position="42"/>
    </location>
</feature>
<comment type="similarity">
    <text evidence="1 7">Belongs to the transcriptional regulatory CopG/NikR family.</text>
</comment>
<evidence type="ECO:0000256" key="5">
    <source>
        <dbReference type="ARBA" id="ARBA00023125"/>
    </source>
</evidence>
<reference evidence="11" key="1">
    <citation type="submission" date="2016-10" db="EMBL/GenBank/DDBJ databases">
        <authorList>
            <person name="Varghese N."/>
            <person name="Submissions S."/>
        </authorList>
    </citation>
    <scope>NUCLEOTIDE SEQUENCE [LARGE SCALE GENOMIC DNA]</scope>
    <source>
        <strain evidence="11">Nm10</strain>
    </source>
</reference>
<dbReference type="Proteomes" id="UP000182882">
    <property type="component" value="Unassembled WGS sequence"/>
</dbReference>
<evidence type="ECO:0000256" key="7">
    <source>
        <dbReference type="HAMAP-Rule" id="MF_00476"/>
    </source>
</evidence>
<keyword evidence="6 7" id="KW-0804">Transcription</keyword>
<dbReference type="Pfam" id="PF01402">
    <property type="entry name" value="RHH_1"/>
    <property type="match status" value="1"/>
</dbReference>
<dbReference type="InterPro" id="IPR045865">
    <property type="entry name" value="ACT-like_dom_sf"/>
</dbReference>
<dbReference type="AlphaFoldDB" id="A0A0S3AKR7"/>
<evidence type="ECO:0000313" key="11">
    <source>
        <dbReference type="Proteomes" id="UP000182882"/>
    </source>
</evidence>
<dbReference type="InterPro" id="IPR013321">
    <property type="entry name" value="Arc_rbn_hlx_hlx"/>
</dbReference>
<dbReference type="SUPFAM" id="SSF55021">
    <property type="entry name" value="ACT-like"/>
    <property type="match status" value="1"/>
</dbReference>
<evidence type="ECO:0000256" key="1">
    <source>
        <dbReference type="ARBA" id="ARBA00008478"/>
    </source>
</evidence>
<dbReference type="InterPro" id="IPR002145">
    <property type="entry name" value="CopG"/>
</dbReference>